<feature type="domain" description="C2H2-type" evidence="4">
    <location>
        <begin position="257"/>
        <end position="284"/>
    </location>
</feature>
<feature type="binding site" evidence="2">
    <location>
        <position position="113"/>
    </location>
    <ligand>
        <name>Zn(2+)</name>
        <dbReference type="ChEBI" id="CHEBI:29105"/>
    </ligand>
</feature>
<dbReference type="InterPro" id="IPR036236">
    <property type="entry name" value="Znf_C2H2_sf"/>
</dbReference>
<dbReference type="AlphaFoldDB" id="A0AAV8YWC8"/>
<dbReference type="GO" id="GO:0005634">
    <property type="term" value="C:nucleus"/>
    <property type="evidence" value="ECO:0007669"/>
    <property type="project" value="InterPro"/>
</dbReference>
<dbReference type="PROSITE" id="PS50157">
    <property type="entry name" value="ZINC_FINGER_C2H2_2"/>
    <property type="match status" value="2"/>
</dbReference>
<keyword evidence="2" id="KW-0479">Metal-binding</keyword>
<feature type="binding site" evidence="2">
    <location>
        <position position="66"/>
    </location>
    <ligand>
        <name>Zn(2+)</name>
        <dbReference type="ChEBI" id="CHEBI:29105"/>
    </ligand>
</feature>
<organism evidence="6 7">
    <name type="scientific">Aromia moschata</name>
    <dbReference type="NCBI Taxonomy" id="1265417"/>
    <lineage>
        <taxon>Eukaryota</taxon>
        <taxon>Metazoa</taxon>
        <taxon>Ecdysozoa</taxon>
        <taxon>Arthropoda</taxon>
        <taxon>Hexapoda</taxon>
        <taxon>Insecta</taxon>
        <taxon>Pterygota</taxon>
        <taxon>Neoptera</taxon>
        <taxon>Endopterygota</taxon>
        <taxon>Coleoptera</taxon>
        <taxon>Polyphaga</taxon>
        <taxon>Cucujiformia</taxon>
        <taxon>Chrysomeloidea</taxon>
        <taxon>Cerambycidae</taxon>
        <taxon>Cerambycinae</taxon>
        <taxon>Callichromatini</taxon>
        <taxon>Aromia</taxon>
    </lineage>
</organism>
<feature type="domain" description="C2H2-type" evidence="4">
    <location>
        <begin position="231"/>
        <end position="253"/>
    </location>
</feature>
<dbReference type="SMART" id="SM00355">
    <property type="entry name" value="ZnF_C2H2"/>
    <property type="match status" value="2"/>
</dbReference>
<gene>
    <name evidence="6" type="ORF">NQ318_015116</name>
</gene>
<feature type="domain" description="ZAD" evidence="5">
    <location>
        <begin position="61"/>
        <end position="140"/>
    </location>
</feature>
<dbReference type="EMBL" id="JAPWTK010000031">
    <property type="protein sequence ID" value="KAJ8956378.1"/>
    <property type="molecule type" value="Genomic_DNA"/>
</dbReference>
<evidence type="ECO:0000313" key="6">
    <source>
        <dbReference type="EMBL" id="KAJ8956378.1"/>
    </source>
</evidence>
<dbReference type="SMART" id="SM00868">
    <property type="entry name" value="zf-AD"/>
    <property type="match status" value="1"/>
</dbReference>
<dbReference type="Proteomes" id="UP001162162">
    <property type="component" value="Unassembled WGS sequence"/>
</dbReference>
<reference evidence="6" key="1">
    <citation type="journal article" date="2023" name="Insect Mol. Biol.">
        <title>Genome sequencing provides insights into the evolution of gene families encoding plant cell wall-degrading enzymes in longhorned beetles.</title>
        <authorList>
            <person name="Shin N.R."/>
            <person name="Okamura Y."/>
            <person name="Kirsch R."/>
            <person name="Pauchet Y."/>
        </authorList>
    </citation>
    <scope>NUCLEOTIDE SEQUENCE</scope>
    <source>
        <strain evidence="6">AMC_N1</strain>
    </source>
</reference>
<sequence length="425" mass="47879">MYWDCGLGTMFMKSESNSFIRFSSNSPTESSVFIIPKKAYCALYNVHFRVALLVFQTKMTKVCRLCLQKLQRGSKYFNINAVESFTGFMPYRDQLTTCIPEMALDLIPNPVICNSCRSALKSAYDFKSRCLLVEKKIREYVESQPSDSVNYDLSQIPVTDLPPLVKAPSKEAPEKEVAPPIAGSDSELLLQLQKEVILPATGEIEITNIRTSVTRGAGKRKYPVESKDGTHTCGRCGMRFTDVGKLLLHKAVHGDDFVCNFCNRTFKSLQYLRKHNNMCSKIKNETEVNPILTKRPHLPTKAKNHLKRWLFRHTDHPYPHRPREADPHAGDQPVAAPDDVGDDMLELHTEVDLDDLSQRSSPTARELSPQPGTESAASVSMKAEAEANLEPVFAQVDIVAIKKELTDDRITIRVQNLSLFCDLKQ</sequence>
<protein>
    <submittedName>
        <fullName evidence="6">Uncharacterized protein</fullName>
    </submittedName>
</protein>
<dbReference type="PROSITE" id="PS00028">
    <property type="entry name" value="ZINC_FINGER_C2H2_1"/>
    <property type="match status" value="1"/>
</dbReference>
<dbReference type="GO" id="GO:0008270">
    <property type="term" value="F:zinc ion binding"/>
    <property type="evidence" value="ECO:0007669"/>
    <property type="project" value="UniProtKB-UniRule"/>
</dbReference>
<keyword evidence="7" id="KW-1185">Reference proteome</keyword>
<feature type="region of interest" description="Disordered" evidence="3">
    <location>
        <begin position="315"/>
        <end position="382"/>
    </location>
</feature>
<evidence type="ECO:0000256" key="2">
    <source>
        <dbReference type="PROSITE-ProRule" id="PRU01263"/>
    </source>
</evidence>
<accession>A0AAV8YWC8</accession>
<dbReference type="SUPFAM" id="SSF57716">
    <property type="entry name" value="Glucocorticoid receptor-like (DNA-binding domain)"/>
    <property type="match status" value="1"/>
</dbReference>
<feature type="binding site" evidence="2">
    <location>
        <position position="116"/>
    </location>
    <ligand>
        <name>Zn(2+)</name>
        <dbReference type="ChEBI" id="CHEBI:29105"/>
    </ligand>
</feature>
<feature type="compositionally biased region" description="Basic and acidic residues" evidence="3">
    <location>
        <begin position="315"/>
        <end position="329"/>
    </location>
</feature>
<dbReference type="InterPro" id="IPR013087">
    <property type="entry name" value="Znf_C2H2_type"/>
</dbReference>
<proteinExistence type="predicted"/>
<name>A0AAV8YWC8_9CUCU</name>
<feature type="binding site" evidence="2">
    <location>
        <position position="63"/>
    </location>
    <ligand>
        <name>Zn(2+)</name>
        <dbReference type="ChEBI" id="CHEBI:29105"/>
    </ligand>
</feature>
<evidence type="ECO:0000259" key="5">
    <source>
        <dbReference type="PROSITE" id="PS51915"/>
    </source>
</evidence>
<evidence type="ECO:0000259" key="4">
    <source>
        <dbReference type="PROSITE" id="PS50157"/>
    </source>
</evidence>
<dbReference type="SUPFAM" id="SSF57667">
    <property type="entry name" value="beta-beta-alpha zinc fingers"/>
    <property type="match status" value="1"/>
</dbReference>
<evidence type="ECO:0000313" key="7">
    <source>
        <dbReference type="Proteomes" id="UP001162162"/>
    </source>
</evidence>
<keyword evidence="2" id="KW-0862">Zinc</keyword>
<evidence type="ECO:0000256" key="1">
    <source>
        <dbReference type="PROSITE-ProRule" id="PRU00042"/>
    </source>
</evidence>
<comment type="caution">
    <text evidence="6">The sequence shown here is derived from an EMBL/GenBank/DDBJ whole genome shotgun (WGS) entry which is preliminary data.</text>
</comment>
<evidence type="ECO:0000256" key="3">
    <source>
        <dbReference type="SAM" id="MobiDB-lite"/>
    </source>
</evidence>
<dbReference type="PROSITE" id="PS51915">
    <property type="entry name" value="ZAD"/>
    <property type="match status" value="1"/>
</dbReference>
<keyword evidence="1" id="KW-0863">Zinc-finger</keyword>
<dbReference type="InterPro" id="IPR012934">
    <property type="entry name" value="Znf_AD"/>
</dbReference>
<dbReference type="Gene3D" id="3.30.160.60">
    <property type="entry name" value="Classic Zinc Finger"/>
    <property type="match status" value="1"/>
</dbReference>